<evidence type="ECO:0000313" key="2">
    <source>
        <dbReference type="Proteomes" id="UP000011863"/>
    </source>
</evidence>
<dbReference type="Gene3D" id="2.60.120.620">
    <property type="entry name" value="q2cbj1_9rhob like domain"/>
    <property type="match status" value="1"/>
</dbReference>
<dbReference type="PANTHER" id="PTHR20883">
    <property type="entry name" value="PHYTANOYL-COA DIOXYGENASE DOMAIN CONTAINING 1"/>
    <property type="match status" value="1"/>
</dbReference>
<reference evidence="1 2" key="1">
    <citation type="journal article" date="2013" name="Int. J. Syst. Evol. Microbiol.">
        <title>Ilumatobacter nonamiense sp. nov. and Ilumatobacter coccineum sp. nov., isolated from seashore sand.</title>
        <authorList>
            <person name="Matsumoto A."/>
            <person name="Kasai H."/>
            <person name="Matsuo Y."/>
            <person name="Shizuri Y."/>
            <person name="Ichikawa N."/>
            <person name="Fujita N."/>
            <person name="Omura S."/>
            <person name="Takahashi Y."/>
        </authorList>
    </citation>
    <scope>NUCLEOTIDE SEQUENCE [LARGE SCALE GENOMIC DNA]</scope>
    <source>
        <strain evidence="2">NBRC 103263 / KCTC 29153 / YM16-304</strain>
    </source>
</reference>
<evidence type="ECO:0008006" key="3">
    <source>
        <dbReference type="Google" id="ProtNLM"/>
    </source>
</evidence>
<evidence type="ECO:0000313" key="1">
    <source>
        <dbReference type="EMBL" id="BAN00922.1"/>
    </source>
</evidence>
<dbReference type="OrthoDB" id="9796766at2"/>
<dbReference type="Pfam" id="PF05721">
    <property type="entry name" value="PhyH"/>
    <property type="match status" value="1"/>
</dbReference>
<name>A0A6C7E3P6_ILUCY</name>
<dbReference type="KEGG" id="aym:YM304_06080"/>
<dbReference type="GO" id="GO:0005506">
    <property type="term" value="F:iron ion binding"/>
    <property type="evidence" value="ECO:0007669"/>
    <property type="project" value="UniProtKB-ARBA"/>
</dbReference>
<organism evidence="1 2">
    <name type="scientific">Ilumatobacter coccineus (strain NBRC 103263 / KCTC 29153 / YM16-304)</name>
    <dbReference type="NCBI Taxonomy" id="1313172"/>
    <lineage>
        <taxon>Bacteria</taxon>
        <taxon>Bacillati</taxon>
        <taxon>Actinomycetota</taxon>
        <taxon>Acidimicrobiia</taxon>
        <taxon>Acidimicrobiales</taxon>
        <taxon>Ilumatobacteraceae</taxon>
        <taxon>Ilumatobacter</taxon>
    </lineage>
</organism>
<dbReference type="InterPro" id="IPR008775">
    <property type="entry name" value="Phytyl_CoA_dOase-like"/>
</dbReference>
<gene>
    <name evidence="1" type="ORF">YM304_06080</name>
</gene>
<dbReference type="EMBL" id="AP012057">
    <property type="protein sequence ID" value="BAN00922.1"/>
    <property type="molecule type" value="Genomic_DNA"/>
</dbReference>
<dbReference type="AlphaFoldDB" id="A0A6C7E3P6"/>
<proteinExistence type="predicted"/>
<accession>A0A6C7E3P6</accession>
<dbReference type="RefSeq" id="WP_015440170.1">
    <property type="nucleotide sequence ID" value="NC_020520.1"/>
</dbReference>
<protein>
    <recommendedName>
        <fullName evidence="3">Phytanoyl-CoA dioxygenase</fullName>
    </recommendedName>
</protein>
<dbReference type="GO" id="GO:0016706">
    <property type="term" value="F:2-oxoglutarate-dependent dioxygenase activity"/>
    <property type="evidence" value="ECO:0007669"/>
    <property type="project" value="UniProtKB-ARBA"/>
</dbReference>
<dbReference type="SUPFAM" id="SSF51197">
    <property type="entry name" value="Clavaminate synthase-like"/>
    <property type="match status" value="1"/>
</dbReference>
<dbReference type="Proteomes" id="UP000011863">
    <property type="component" value="Chromosome"/>
</dbReference>
<sequence length="300" mass="34071">MTLSTASDHRLSTRQMAQFVANGFLRFDAIVPDDINRRAIEEIERLNAERLLPDGMKPPHSRTPLDECYPLPSAIGEYLRLPQIRGIIESMVGTDPVFDHDWVHYIPGGGTYVQPLHVDAVTDSPDPTFDVQLFWYPSAVAPGEGGTRFLPGSHLSRVRSSGLSRYQNIVGEQQVSCEAGSVFVFHHGLWHAGQPNPGANDRWLYKVRLNPTAPQVRQWNTDDLDEVQNPPSDHVFARMQPGSVAEIFRTWHPWMGITDYRNDQMQRARLWRYLSGDDEFDVDYYLSRLEGRADLIGNDA</sequence>
<keyword evidence="2" id="KW-1185">Reference proteome</keyword>
<dbReference type="PANTHER" id="PTHR20883:SF48">
    <property type="entry name" value="ECTOINE DIOXYGENASE"/>
    <property type="match status" value="1"/>
</dbReference>